<organism evidence="12 13">
    <name type="scientific">Camelliibacillus cellulosilyticus</name>
    <dbReference type="NCBI Taxonomy" id="2174486"/>
    <lineage>
        <taxon>Bacteria</taxon>
        <taxon>Bacillati</taxon>
        <taxon>Bacillota</taxon>
        <taxon>Bacilli</taxon>
        <taxon>Bacillales</taxon>
        <taxon>Sporolactobacillaceae</taxon>
        <taxon>Camelliibacillus</taxon>
    </lineage>
</organism>
<dbReference type="CDD" id="cd00165">
    <property type="entry name" value="S4"/>
    <property type="match status" value="1"/>
</dbReference>
<dbReference type="InterPro" id="IPR024088">
    <property type="entry name" value="Tyr-tRNA-ligase_bac-type"/>
</dbReference>
<dbReference type="InterPro" id="IPR002942">
    <property type="entry name" value="S4_RNA-bd"/>
</dbReference>
<dbReference type="PRINTS" id="PR01040">
    <property type="entry name" value="TRNASYNTHTYR"/>
</dbReference>
<keyword evidence="5 10" id="KW-0694">RNA-binding</keyword>
<dbReference type="SUPFAM" id="SSF52374">
    <property type="entry name" value="Nucleotidylyl transferase"/>
    <property type="match status" value="1"/>
</dbReference>
<keyword evidence="13" id="KW-1185">Reference proteome</keyword>
<keyword evidence="4 9" id="KW-0067">ATP-binding</keyword>
<dbReference type="PROSITE" id="PS50889">
    <property type="entry name" value="S4"/>
    <property type="match status" value="1"/>
</dbReference>
<feature type="binding site" evidence="9">
    <location>
        <position position="238"/>
    </location>
    <ligand>
        <name>ATP</name>
        <dbReference type="ChEBI" id="CHEBI:30616"/>
    </ligand>
</feature>
<keyword evidence="3 9" id="KW-0547">Nucleotide-binding</keyword>
<dbReference type="Gene3D" id="1.10.240.10">
    <property type="entry name" value="Tyrosyl-Transfer RNA Synthetase"/>
    <property type="match status" value="1"/>
</dbReference>
<dbReference type="InterPro" id="IPR014729">
    <property type="entry name" value="Rossmann-like_a/b/a_fold"/>
</dbReference>
<gene>
    <name evidence="9 12" type="primary">tyrS</name>
    <name evidence="12" type="ORF">ACFO4N_09995</name>
</gene>
<keyword evidence="1 9" id="KW-0963">Cytoplasm</keyword>
<evidence type="ECO:0000256" key="8">
    <source>
        <dbReference type="ARBA" id="ARBA00048248"/>
    </source>
</evidence>
<name>A0ABV9GLM4_9BACL</name>
<dbReference type="InterPro" id="IPR036986">
    <property type="entry name" value="S4_RNA-bd_sf"/>
</dbReference>
<protein>
    <recommendedName>
        <fullName evidence="9">Tyrosine--tRNA ligase</fullName>
        <ecNumber evidence="9">6.1.1.1</ecNumber>
    </recommendedName>
    <alternativeName>
        <fullName evidence="9">Tyrosyl-tRNA synthetase</fullName>
        <shortName evidence="9">TyrRS</shortName>
    </alternativeName>
</protein>
<sequence>METKIQDEVKRQLRILCQGVVDIVPEAELAAKLKKSIESDRPLKVKLGLDPSAPDVHIGHTVVLQKLRQFQELGHTIQLVIGDFTGRIGDPTGKSKTRKPLTEEQIKANAQTYFDQFGKVIDMGAADVRFNSEWLSKLNFADVLELASKYTVARMLERDDFAKRYQSGASISIHEFFYPLMQGYDSVALASDIELGGTDQTFNLLMGRHIQEAYRMEKQVAMTLPLLEGLDGKQKMSKSLGNYIGITEQPDDMYGKTMSIPDELMLKYFTLTTDLGPGELEQIKNGLHDGSLHPRDAKMRLARTLVRMYHGAASAEEAQNHFQQVFQARALPADMPEMAWPDAEPIWIVALLVKLGFAGTNGEARRLIQSGGVRINEAKVVDTDAQITITDGMVVQIGKRKFARLKK</sequence>
<dbReference type="PANTHER" id="PTHR11766:SF1">
    <property type="entry name" value="TYROSINE--TRNA LIGASE"/>
    <property type="match status" value="1"/>
</dbReference>
<evidence type="ECO:0000256" key="3">
    <source>
        <dbReference type="ARBA" id="ARBA00022741"/>
    </source>
</evidence>
<evidence type="ECO:0000256" key="5">
    <source>
        <dbReference type="ARBA" id="ARBA00022884"/>
    </source>
</evidence>
<dbReference type="EC" id="6.1.1.1" evidence="9"/>
<dbReference type="Gene3D" id="3.10.290.10">
    <property type="entry name" value="RNA-binding S4 domain"/>
    <property type="match status" value="1"/>
</dbReference>
<dbReference type="SUPFAM" id="SSF55174">
    <property type="entry name" value="Alpha-L RNA-binding motif"/>
    <property type="match status" value="1"/>
</dbReference>
<feature type="short sequence motif" description="'KMSKS' region" evidence="9">
    <location>
        <begin position="235"/>
        <end position="239"/>
    </location>
</feature>
<dbReference type="Pfam" id="PF00579">
    <property type="entry name" value="tRNA-synt_1b"/>
    <property type="match status" value="1"/>
</dbReference>
<dbReference type="InterPro" id="IPR002307">
    <property type="entry name" value="Tyr-tRNA-ligase"/>
</dbReference>
<reference evidence="13" key="1">
    <citation type="journal article" date="2019" name="Int. J. Syst. Evol. Microbiol.">
        <title>The Global Catalogue of Microorganisms (GCM) 10K type strain sequencing project: providing services to taxonomists for standard genome sequencing and annotation.</title>
        <authorList>
            <consortium name="The Broad Institute Genomics Platform"/>
            <consortium name="The Broad Institute Genome Sequencing Center for Infectious Disease"/>
            <person name="Wu L."/>
            <person name="Ma J."/>
        </authorList>
    </citation>
    <scope>NUCLEOTIDE SEQUENCE [LARGE SCALE GENOMIC DNA]</scope>
    <source>
        <strain evidence="13">CGMCC 1.16306</strain>
    </source>
</reference>
<evidence type="ECO:0000256" key="7">
    <source>
        <dbReference type="ARBA" id="ARBA00023146"/>
    </source>
</evidence>
<comment type="subunit">
    <text evidence="9">Homodimer.</text>
</comment>
<accession>A0ABV9GLM4</accession>
<dbReference type="NCBIfam" id="TIGR00234">
    <property type="entry name" value="tyrS"/>
    <property type="match status" value="1"/>
</dbReference>
<dbReference type="PANTHER" id="PTHR11766">
    <property type="entry name" value="TYROSYL-TRNA SYNTHETASE"/>
    <property type="match status" value="1"/>
</dbReference>
<evidence type="ECO:0000256" key="6">
    <source>
        <dbReference type="ARBA" id="ARBA00022917"/>
    </source>
</evidence>
<dbReference type="Proteomes" id="UP001596022">
    <property type="component" value="Unassembled WGS sequence"/>
</dbReference>
<evidence type="ECO:0000256" key="10">
    <source>
        <dbReference type="PROSITE-ProRule" id="PRU00182"/>
    </source>
</evidence>
<feature type="short sequence motif" description="'HIGH' region" evidence="9">
    <location>
        <begin position="51"/>
        <end position="60"/>
    </location>
</feature>
<evidence type="ECO:0000256" key="9">
    <source>
        <dbReference type="HAMAP-Rule" id="MF_02007"/>
    </source>
</evidence>
<keyword evidence="6 9" id="KW-0648">Protein biosynthesis</keyword>
<evidence type="ECO:0000256" key="4">
    <source>
        <dbReference type="ARBA" id="ARBA00022840"/>
    </source>
</evidence>
<evidence type="ECO:0000256" key="2">
    <source>
        <dbReference type="ARBA" id="ARBA00022598"/>
    </source>
</evidence>
<dbReference type="RefSeq" id="WP_376846144.1">
    <property type="nucleotide sequence ID" value="NZ_JBHSFW010000005.1"/>
</dbReference>
<dbReference type="SMART" id="SM00363">
    <property type="entry name" value="S4"/>
    <property type="match status" value="1"/>
</dbReference>
<dbReference type="Gene3D" id="3.40.50.620">
    <property type="entry name" value="HUPs"/>
    <property type="match status" value="1"/>
</dbReference>
<dbReference type="InterPro" id="IPR024108">
    <property type="entry name" value="Tyr-tRNA-ligase_bac_2"/>
</dbReference>
<evidence type="ECO:0000256" key="1">
    <source>
        <dbReference type="ARBA" id="ARBA00022490"/>
    </source>
</evidence>
<comment type="caution">
    <text evidence="12">The sequence shown here is derived from an EMBL/GenBank/DDBJ whole genome shotgun (WGS) entry which is preliminary data.</text>
</comment>
<comment type="subcellular location">
    <subcellularLocation>
        <location evidence="9">Cytoplasm</location>
    </subcellularLocation>
</comment>
<dbReference type="Pfam" id="PF22421">
    <property type="entry name" value="SYY_C-terminal"/>
    <property type="match status" value="1"/>
</dbReference>
<evidence type="ECO:0000259" key="11">
    <source>
        <dbReference type="SMART" id="SM00363"/>
    </source>
</evidence>
<comment type="similarity">
    <text evidence="9">Belongs to the class-I aminoacyl-tRNA synthetase family. TyrS type 2 subfamily.</text>
</comment>
<dbReference type="HAMAP" id="MF_02007">
    <property type="entry name" value="Tyr_tRNA_synth_type2"/>
    <property type="match status" value="1"/>
</dbReference>
<keyword evidence="2 9" id="KW-0436">Ligase</keyword>
<comment type="function">
    <text evidence="9">Catalyzes the attachment of tyrosine to tRNA(Tyr) in a two-step reaction: tyrosine is first activated by ATP to form Tyr-AMP and then transferred to the acceptor end of tRNA(Tyr).</text>
</comment>
<dbReference type="CDD" id="cd00805">
    <property type="entry name" value="TyrRS_core"/>
    <property type="match status" value="1"/>
</dbReference>
<evidence type="ECO:0000313" key="13">
    <source>
        <dbReference type="Proteomes" id="UP001596022"/>
    </source>
</evidence>
<evidence type="ECO:0000313" key="12">
    <source>
        <dbReference type="EMBL" id="MFC4619043.1"/>
    </source>
</evidence>
<dbReference type="EMBL" id="JBHSFW010000005">
    <property type="protein sequence ID" value="MFC4619043.1"/>
    <property type="molecule type" value="Genomic_DNA"/>
</dbReference>
<keyword evidence="7 9" id="KW-0030">Aminoacyl-tRNA synthetase</keyword>
<dbReference type="InterPro" id="IPR002305">
    <property type="entry name" value="aa-tRNA-synth_Ic"/>
</dbReference>
<proteinExistence type="inferred from homology"/>
<dbReference type="PROSITE" id="PS00178">
    <property type="entry name" value="AA_TRNA_LIGASE_I"/>
    <property type="match status" value="1"/>
</dbReference>
<dbReference type="InterPro" id="IPR054608">
    <property type="entry name" value="SYY-like_C"/>
</dbReference>
<comment type="catalytic activity">
    <reaction evidence="8 9">
        <text>tRNA(Tyr) + L-tyrosine + ATP = L-tyrosyl-tRNA(Tyr) + AMP + diphosphate + H(+)</text>
        <dbReference type="Rhea" id="RHEA:10220"/>
        <dbReference type="Rhea" id="RHEA-COMP:9706"/>
        <dbReference type="Rhea" id="RHEA-COMP:9707"/>
        <dbReference type="ChEBI" id="CHEBI:15378"/>
        <dbReference type="ChEBI" id="CHEBI:30616"/>
        <dbReference type="ChEBI" id="CHEBI:33019"/>
        <dbReference type="ChEBI" id="CHEBI:58315"/>
        <dbReference type="ChEBI" id="CHEBI:78442"/>
        <dbReference type="ChEBI" id="CHEBI:78536"/>
        <dbReference type="ChEBI" id="CHEBI:456215"/>
        <dbReference type="EC" id="6.1.1.1"/>
    </reaction>
</comment>
<feature type="domain" description="RNA-binding S4" evidence="11">
    <location>
        <begin position="346"/>
        <end position="406"/>
    </location>
</feature>
<dbReference type="GO" id="GO:0004831">
    <property type="term" value="F:tyrosine-tRNA ligase activity"/>
    <property type="evidence" value="ECO:0007669"/>
    <property type="project" value="UniProtKB-EC"/>
</dbReference>
<dbReference type="InterPro" id="IPR001412">
    <property type="entry name" value="aa-tRNA-synth_I_CS"/>
</dbReference>